<dbReference type="SUPFAM" id="SSF53474">
    <property type="entry name" value="alpha/beta-Hydrolases"/>
    <property type="match status" value="1"/>
</dbReference>
<feature type="signal peptide" evidence="2">
    <location>
        <begin position="1"/>
        <end position="24"/>
    </location>
</feature>
<dbReference type="InterPro" id="IPR029058">
    <property type="entry name" value="AB_hydrolase_fold"/>
</dbReference>
<proteinExistence type="inferred from homology"/>
<feature type="chain" id="PRO_5036230223" evidence="2">
    <location>
        <begin position="25"/>
        <end position="154"/>
    </location>
</feature>
<name>A0A816KY11_9BILA</name>
<evidence type="ECO:0000256" key="1">
    <source>
        <dbReference type="ARBA" id="ARBA00009431"/>
    </source>
</evidence>
<sequence length="154" mass="16929">MYMVMAPVIIGLSMLNLAAVDLQADDFYVHDLPLLPTKASSIRMHAAQIPISPKCDGALFFWHFASKNLVDRSKTVIWLNGGPGCSNLHVAWLGISPFRFQDKDTMIENDGSWVGMCSVGVLTTDLHRRCVQWSTDYTDTVSSGAPTCTDTAHP</sequence>
<dbReference type="EMBL" id="CAJNRE010000456">
    <property type="protein sequence ID" value="CAF1927511.1"/>
    <property type="molecule type" value="Genomic_DNA"/>
</dbReference>
<dbReference type="Proteomes" id="UP000663824">
    <property type="component" value="Unassembled WGS sequence"/>
</dbReference>
<evidence type="ECO:0000313" key="3">
    <source>
        <dbReference type="EMBL" id="CAF1927511.1"/>
    </source>
</evidence>
<dbReference type="Gene3D" id="3.40.50.1820">
    <property type="entry name" value="alpha/beta hydrolase"/>
    <property type="match status" value="1"/>
</dbReference>
<dbReference type="GO" id="GO:0006508">
    <property type="term" value="P:proteolysis"/>
    <property type="evidence" value="ECO:0007669"/>
    <property type="project" value="InterPro"/>
</dbReference>
<comment type="caution">
    <text evidence="3">The sequence shown here is derived from an EMBL/GenBank/DDBJ whole genome shotgun (WGS) entry which is preliminary data.</text>
</comment>
<evidence type="ECO:0000313" key="5">
    <source>
        <dbReference type="Proteomes" id="UP000663824"/>
    </source>
</evidence>
<dbReference type="AlphaFoldDB" id="A0A816KY11"/>
<dbReference type="InterPro" id="IPR001563">
    <property type="entry name" value="Peptidase_S10"/>
</dbReference>
<dbReference type="Proteomes" id="UP000676336">
    <property type="component" value="Unassembled WGS sequence"/>
</dbReference>
<dbReference type="EMBL" id="CAJOBI010318653">
    <property type="protein sequence ID" value="CAF5181389.1"/>
    <property type="molecule type" value="Genomic_DNA"/>
</dbReference>
<organism evidence="3 5">
    <name type="scientific">Rotaria magnacalcarata</name>
    <dbReference type="NCBI Taxonomy" id="392030"/>
    <lineage>
        <taxon>Eukaryota</taxon>
        <taxon>Metazoa</taxon>
        <taxon>Spiralia</taxon>
        <taxon>Gnathifera</taxon>
        <taxon>Rotifera</taxon>
        <taxon>Eurotatoria</taxon>
        <taxon>Bdelloidea</taxon>
        <taxon>Philodinida</taxon>
        <taxon>Philodinidae</taxon>
        <taxon>Rotaria</taxon>
    </lineage>
</organism>
<gene>
    <name evidence="3" type="ORF">MBJ925_LOCUS3552</name>
    <name evidence="4" type="ORF">SMN809_LOCUS69059</name>
</gene>
<protein>
    <submittedName>
        <fullName evidence="3">Uncharacterized protein</fullName>
    </submittedName>
</protein>
<evidence type="ECO:0000313" key="4">
    <source>
        <dbReference type="EMBL" id="CAF5181389.1"/>
    </source>
</evidence>
<dbReference type="GO" id="GO:0004185">
    <property type="term" value="F:serine-type carboxypeptidase activity"/>
    <property type="evidence" value="ECO:0007669"/>
    <property type="project" value="InterPro"/>
</dbReference>
<evidence type="ECO:0000256" key="2">
    <source>
        <dbReference type="SAM" id="SignalP"/>
    </source>
</evidence>
<reference evidence="3" key="1">
    <citation type="submission" date="2021-02" db="EMBL/GenBank/DDBJ databases">
        <authorList>
            <person name="Nowell W R."/>
        </authorList>
    </citation>
    <scope>NUCLEOTIDE SEQUENCE</scope>
</reference>
<dbReference type="Pfam" id="PF00450">
    <property type="entry name" value="Peptidase_S10"/>
    <property type="match status" value="1"/>
</dbReference>
<keyword evidence="2" id="KW-0732">Signal</keyword>
<comment type="similarity">
    <text evidence="1">Belongs to the peptidase S10 family.</text>
</comment>
<accession>A0A816KY11</accession>